<keyword evidence="2" id="KW-1185">Reference proteome</keyword>
<name>A0ABT7DXT1_9NEIS</name>
<accession>A0ABT7DXT1</accession>
<protein>
    <submittedName>
        <fullName evidence="1">Uncharacterized protein</fullName>
    </submittedName>
</protein>
<dbReference type="RefSeq" id="WP_284101188.1">
    <property type="nucleotide sequence ID" value="NZ_JARRAF010000013.1"/>
</dbReference>
<evidence type="ECO:0000313" key="1">
    <source>
        <dbReference type="EMBL" id="MDK2124876.1"/>
    </source>
</evidence>
<proteinExistence type="predicted"/>
<gene>
    <name evidence="1" type="ORF">PZA18_12550</name>
</gene>
<dbReference type="Proteomes" id="UP001172778">
    <property type="component" value="Unassembled WGS sequence"/>
</dbReference>
<evidence type="ECO:0000313" key="2">
    <source>
        <dbReference type="Proteomes" id="UP001172778"/>
    </source>
</evidence>
<comment type="caution">
    <text evidence="1">The sequence shown here is derived from an EMBL/GenBank/DDBJ whole genome shotgun (WGS) entry which is preliminary data.</text>
</comment>
<sequence length="268" mass="28387">MTISNLGPTSFSTIQSDTTALAPQAFQGDLIASHGSPSNQLQQDRLQSIGKQLQLPSPSELNTDSMLQDVQLTGSPNQNAADFSIAINDKADQLHALFESVRIHSPSSTATQVLNCLEDAFAQCSKSRSGESLTLSAAQSHSALLHGAHFVVNDHGALASELRRAGGDAMHERTSAHYQDAGKQYGMDLPGGLGHLLVGTNSEGHSFFQMESPDASSQQQPNRDKLSNLLGVSFSNSSASIPIQHGPHGVIAASEKNNTHMVLQPINS</sequence>
<dbReference type="EMBL" id="JARRAF010000013">
    <property type="protein sequence ID" value="MDK2124876.1"/>
    <property type="molecule type" value="Genomic_DNA"/>
</dbReference>
<reference evidence="1" key="1">
    <citation type="submission" date="2023-03" db="EMBL/GenBank/DDBJ databases">
        <title>Chitinimonas shenzhenensis gen. nov., sp. nov., a novel member of family Burkholderiaceae isolated from activated sludge collected in Shen Zhen, China.</title>
        <authorList>
            <person name="Wang X."/>
        </authorList>
    </citation>
    <scope>NUCLEOTIDE SEQUENCE</scope>
    <source>
        <strain evidence="1">DQS-5</strain>
    </source>
</reference>
<organism evidence="1 2">
    <name type="scientific">Parachitinimonas caeni</name>
    <dbReference type="NCBI Taxonomy" id="3031301"/>
    <lineage>
        <taxon>Bacteria</taxon>
        <taxon>Pseudomonadati</taxon>
        <taxon>Pseudomonadota</taxon>
        <taxon>Betaproteobacteria</taxon>
        <taxon>Neisseriales</taxon>
        <taxon>Chitinibacteraceae</taxon>
        <taxon>Parachitinimonas</taxon>
    </lineage>
</organism>